<comment type="caution">
    <text evidence="2">The sequence shown here is derived from an EMBL/GenBank/DDBJ whole genome shotgun (WGS) entry which is preliminary data.</text>
</comment>
<name>A0AA37HMV1_9HYPH</name>
<reference evidence="2" key="2">
    <citation type="submission" date="2021-08" db="EMBL/GenBank/DDBJ databases">
        <authorList>
            <person name="Tani A."/>
            <person name="Ola A."/>
            <person name="Ogura Y."/>
            <person name="Katsura K."/>
            <person name="Hayashi T."/>
        </authorList>
    </citation>
    <scope>NUCLEOTIDE SEQUENCE</scope>
    <source>
        <strain evidence="2">NBRC 103626</strain>
    </source>
</reference>
<gene>
    <name evidence="2" type="ORF">NBEOAGPD_1285</name>
</gene>
<protein>
    <submittedName>
        <fullName evidence="2">Uncharacterized protein</fullName>
    </submittedName>
</protein>
<feature type="compositionally biased region" description="Basic and acidic residues" evidence="1">
    <location>
        <begin position="1"/>
        <end position="11"/>
    </location>
</feature>
<dbReference type="EMBL" id="BPQM01000027">
    <property type="protein sequence ID" value="GJD78073.1"/>
    <property type="molecule type" value="Genomic_DNA"/>
</dbReference>
<reference evidence="2" key="1">
    <citation type="journal article" date="2016" name="Front. Microbiol.">
        <title>Genome Sequence of the Piezophilic, Mesophilic Sulfate-Reducing Bacterium Desulfovibrio indicus J2T.</title>
        <authorList>
            <person name="Cao J."/>
            <person name="Maignien L."/>
            <person name="Shao Z."/>
            <person name="Alain K."/>
            <person name="Jebbar M."/>
        </authorList>
    </citation>
    <scope>NUCLEOTIDE SEQUENCE</scope>
    <source>
        <strain evidence="2">NBRC 103626</strain>
    </source>
</reference>
<evidence type="ECO:0000313" key="3">
    <source>
        <dbReference type="Proteomes" id="UP001055108"/>
    </source>
</evidence>
<keyword evidence="3" id="KW-1185">Reference proteome</keyword>
<evidence type="ECO:0000313" key="2">
    <source>
        <dbReference type="EMBL" id="GJD78073.1"/>
    </source>
</evidence>
<sequence>MSSRLREHAEAHQFNQLLRSASDPDRNPPVGSDDAPSTAMRHDGGVTQTKSRLARHDASRAPSHARHHPSVSATGPEQRFYQLILTCTCL</sequence>
<feature type="region of interest" description="Disordered" evidence="1">
    <location>
        <begin position="1"/>
        <end position="77"/>
    </location>
</feature>
<proteinExistence type="predicted"/>
<evidence type="ECO:0000256" key="1">
    <source>
        <dbReference type="SAM" id="MobiDB-lite"/>
    </source>
</evidence>
<dbReference type="Proteomes" id="UP001055108">
    <property type="component" value="Unassembled WGS sequence"/>
</dbReference>
<accession>A0AA37HMV1</accession>
<dbReference type="AlphaFoldDB" id="A0AA37HMV1"/>
<organism evidence="2 3">
    <name type="scientific">Methylobacterium gregans</name>
    <dbReference type="NCBI Taxonomy" id="374424"/>
    <lineage>
        <taxon>Bacteria</taxon>
        <taxon>Pseudomonadati</taxon>
        <taxon>Pseudomonadota</taxon>
        <taxon>Alphaproteobacteria</taxon>
        <taxon>Hyphomicrobiales</taxon>
        <taxon>Methylobacteriaceae</taxon>
        <taxon>Methylobacterium</taxon>
    </lineage>
</organism>